<reference evidence="2" key="2">
    <citation type="submission" date="2020-09" db="EMBL/GenBank/DDBJ databases">
        <authorList>
            <person name="Sun Q."/>
            <person name="Ohkuma M."/>
        </authorList>
    </citation>
    <scope>NUCLEOTIDE SEQUENCE</scope>
    <source>
        <strain evidence="2">JCM 4988</strain>
    </source>
</reference>
<accession>A0A918Q2G7</accession>
<evidence type="ECO:0000313" key="2">
    <source>
        <dbReference type="EMBL" id="GGZ28437.1"/>
    </source>
</evidence>
<keyword evidence="3" id="KW-1185">Reference proteome</keyword>
<organism evidence="2 3">
    <name type="scientific">Streptomyces inusitatus</name>
    <dbReference type="NCBI Taxonomy" id="68221"/>
    <lineage>
        <taxon>Bacteria</taxon>
        <taxon>Bacillati</taxon>
        <taxon>Actinomycetota</taxon>
        <taxon>Actinomycetes</taxon>
        <taxon>Kitasatosporales</taxon>
        <taxon>Streptomycetaceae</taxon>
        <taxon>Streptomyces</taxon>
    </lineage>
</organism>
<feature type="region of interest" description="Disordered" evidence="1">
    <location>
        <begin position="48"/>
        <end position="78"/>
    </location>
</feature>
<sequence>MARVRFLGPEPVYVPELGVDRIVQPDEVVTVPDDRYDGYACQPTAWEAVEEPKTPDPAPAPAPAAKKTSAAKTPQKEA</sequence>
<dbReference type="AlphaFoldDB" id="A0A918Q2G7"/>
<gene>
    <name evidence="2" type="ORF">GCM10010387_22370</name>
</gene>
<feature type="compositionally biased region" description="Low complexity" evidence="1">
    <location>
        <begin position="63"/>
        <end position="78"/>
    </location>
</feature>
<evidence type="ECO:0000313" key="3">
    <source>
        <dbReference type="Proteomes" id="UP000630936"/>
    </source>
</evidence>
<proteinExistence type="predicted"/>
<comment type="caution">
    <text evidence="2">The sequence shown here is derived from an EMBL/GenBank/DDBJ whole genome shotgun (WGS) entry which is preliminary data.</text>
</comment>
<name>A0A918Q2G7_9ACTN</name>
<evidence type="ECO:0000256" key="1">
    <source>
        <dbReference type="SAM" id="MobiDB-lite"/>
    </source>
</evidence>
<dbReference type="Proteomes" id="UP000630936">
    <property type="component" value="Unassembled WGS sequence"/>
</dbReference>
<protein>
    <submittedName>
        <fullName evidence="2">Uncharacterized protein</fullName>
    </submittedName>
</protein>
<dbReference type="RefSeq" id="WP_190122804.1">
    <property type="nucleotide sequence ID" value="NZ_BMWG01000004.1"/>
</dbReference>
<reference evidence="2" key="1">
    <citation type="journal article" date="2014" name="Int. J. Syst. Evol. Microbiol.">
        <title>Complete genome sequence of Corynebacterium casei LMG S-19264T (=DSM 44701T), isolated from a smear-ripened cheese.</title>
        <authorList>
            <consortium name="US DOE Joint Genome Institute (JGI-PGF)"/>
            <person name="Walter F."/>
            <person name="Albersmeier A."/>
            <person name="Kalinowski J."/>
            <person name="Ruckert C."/>
        </authorList>
    </citation>
    <scope>NUCLEOTIDE SEQUENCE</scope>
    <source>
        <strain evidence="2">JCM 4988</strain>
    </source>
</reference>
<dbReference type="EMBL" id="BMWG01000004">
    <property type="protein sequence ID" value="GGZ28437.1"/>
    <property type="molecule type" value="Genomic_DNA"/>
</dbReference>